<accession>A0A0D1ZT49</accession>
<dbReference type="Proteomes" id="UP000054302">
    <property type="component" value="Unassembled WGS sequence"/>
</dbReference>
<keyword evidence="2" id="KW-1185">Reference proteome</keyword>
<organism evidence="1 2">
    <name type="scientific">Exophiala mesophila</name>
    <name type="common">Black yeast-like fungus</name>
    <dbReference type="NCBI Taxonomy" id="212818"/>
    <lineage>
        <taxon>Eukaryota</taxon>
        <taxon>Fungi</taxon>
        <taxon>Dikarya</taxon>
        <taxon>Ascomycota</taxon>
        <taxon>Pezizomycotina</taxon>
        <taxon>Eurotiomycetes</taxon>
        <taxon>Chaetothyriomycetidae</taxon>
        <taxon>Chaetothyriales</taxon>
        <taxon>Herpotrichiellaceae</taxon>
        <taxon>Exophiala</taxon>
    </lineage>
</organism>
<dbReference type="EMBL" id="KN847520">
    <property type="protein sequence ID" value="KIV97763.1"/>
    <property type="molecule type" value="Genomic_DNA"/>
</dbReference>
<dbReference type="HOGENOM" id="CLU_2026748_0_0_1"/>
<dbReference type="RefSeq" id="XP_016229337.1">
    <property type="nucleotide sequence ID" value="XM_016365688.1"/>
</dbReference>
<evidence type="ECO:0000313" key="2">
    <source>
        <dbReference type="Proteomes" id="UP000054302"/>
    </source>
</evidence>
<sequence length="122" mass="13831">MAITLIKMDQCGLLSSSSNSSIQMMIRKDNPVGPSSRYPSRQVHRPHSEISRAVDFVSRAQIEHKTTGDSDIMPMCCSWVEYPSCCQNLIDSSTIFSLWRHFFLIPNMSRTLTTIPDLQYSA</sequence>
<dbReference type="EMBL" id="KN847520">
    <property type="protein sequence ID" value="KIV97762.1"/>
    <property type="molecule type" value="Genomic_DNA"/>
</dbReference>
<name>A0A0D1ZT49_EXOME</name>
<dbReference type="GeneID" id="27319316"/>
<dbReference type="AlphaFoldDB" id="A0A0D1ZT49"/>
<protein>
    <submittedName>
        <fullName evidence="1">Uncharacterized protein</fullName>
    </submittedName>
</protein>
<gene>
    <name evidence="1" type="ORF">PV10_01471</name>
</gene>
<reference evidence="1 2" key="1">
    <citation type="submission" date="2015-01" db="EMBL/GenBank/DDBJ databases">
        <title>The Genome Sequence of Exophiala mesophila CBS40295.</title>
        <authorList>
            <consortium name="The Broad Institute Genomics Platform"/>
            <person name="Cuomo C."/>
            <person name="de Hoog S."/>
            <person name="Gorbushina A."/>
            <person name="Stielow B."/>
            <person name="Teixiera M."/>
            <person name="Abouelleil A."/>
            <person name="Chapman S.B."/>
            <person name="Priest M."/>
            <person name="Young S.K."/>
            <person name="Wortman J."/>
            <person name="Nusbaum C."/>
            <person name="Birren B."/>
        </authorList>
    </citation>
    <scope>NUCLEOTIDE SEQUENCE [LARGE SCALE GENOMIC DNA]</scope>
    <source>
        <strain evidence="1 2">CBS 40295</strain>
    </source>
</reference>
<proteinExistence type="predicted"/>
<dbReference type="RefSeq" id="XP_016229336.1">
    <property type="nucleotide sequence ID" value="XM_016365687.1"/>
</dbReference>
<evidence type="ECO:0000313" key="1">
    <source>
        <dbReference type="EMBL" id="KIV97762.1"/>
    </source>
</evidence>
<dbReference type="VEuPathDB" id="FungiDB:PV10_01471"/>